<gene>
    <name evidence="1" type="ORF">SAMN05421811_116182</name>
</gene>
<reference evidence="1 2" key="1">
    <citation type="submission" date="2016-10" db="EMBL/GenBank/DDBJ databases">
        <authorList>
            <person name="de Groot N.N."/>
        </authorList>
    </citation>
    <scope>NUCLEOTIDE SEQUENCE [LARGE SCALE GENOMIC DNA]</scope>
    <source>
        <strain evidence="1 2">CGMCC 4.5598</strain>
    </source>
</reference>
<evidence type="ECO:0008006" key="3">
    <source>
        <dbReference type="Google" id="ProtNLM"/>
    </source>
</evidence>
<evidence type="ECO:0000313" key="1">
    <source>
        <dbReference type="EMBL" id="SEU39227.1"/>
    </source>
</evidence>
<keyword evidence="2" id="KW-1185">Reference proteome</keyword>
<dbReference type="AlphaFoldDB" id="A0A1I0LGH6"/>
<sequence>MATVTQLIGQSVWDANGVWVGHVVDIRVVRHKGELQQSGTVYGLVVSQLRAPLLLGLTREREGRAPWVSKALARVLYAGCAFVPWADVADYGGGEVHISALKGELDRA</sequence>
<dbReference type="STRING" id="568860.SAMN05421811_116182"/>
<dbReference type="OrthoDB" id="3531324at2"/>
<dbReference type="RefSeq" id="WP_143082524.1">
    <property type="nucleotide sequence ID" value="NZ_FOHX01000016.1"/>
</dbReference>
<dbReference type="Proteomes" id="UP000199361">
    <property type="component" value="Unassembled WGS sequence"/>
</dbReference>
<name>A0A1I0LGH6_9ACTN</name>
<dbReference type="EMBL" id="FOHX01000016">
    <property type="protein sequence ID" value="SEU39227.1"/>
    <property type="molecule type" value="Genomic_DNA"/>
</dbReference>
<accession>A0A1I0LGH6</accession>
<proteinExistence type="predicted"/>
<organism evidence="1 2">
    <name type="scientific">Nonomuraea wenchangensis</name>
    <dbReference type="NCBI Taxonomy" id="568860"/>
    <lineage>
        <taxon>Bacteria</taxon>
        <taxon>Bacillati</taxon>
        <taxon>Actinomycetota</taxon>
        <taxon>Actinomycetes</taxon>
        <taxon>Streptosporangiales</taxon>
        <taxon>Streptosporangiaceae</taxon>
        <taxon>Nonomuraea</taxon>
    </lineage>
</organism>
<protein>
    <recommendedName>
        <fullName evidence="3">PRC-barrel domain-containing protein</fullName>
    </recommendedName>
</protein>
<evidence type="ECO:0000313" key="2">
    <source>
        <dbReference type="Proteomes" id="UP000199361"/>
    </source>
</evidence>